<keyword evidence="1" id="KW-0863">Zinc-finger</keyword>
<evidence type="ECO:0000313" key="4">
    <source>
        <dbReference type="Proteomes" id="UP001165085"/>
    </source>
</evidence>
<dbReference type="SUPFAM" id="SSF57850">
    <property type="entry name" value="RING/U-box"/>
    <property type="match status" value="1"/>
</dbReference>
<evidence type="ECO:0000256" key="1">
    <source>
        <dbReference type="PROSITE-ProRule" id="PRU00175"/>
    </source>
</evidence>
<dbReference type="AlphaFoldDB" id="A0A9W7C0B1"/>
<dbReference type="GO" id="GO:0008270">
    <property type="term" value="F:zinc ion binding"/>
    <property type="evidence" value="ECO:0007669"/>
    <property type="project" value="UniProtKB-KW"/>
</dbReference>
<keyword evidence="1" id="KW-0862">Zinc</keyword>
<gene>
    <name evidence="3" type="ORF">TrST_g8628</name>
</gene>
<reference evidence="4" key="1">
    <citation type="journal article" date="2023" name="Commun. Biol.">
        <title>Genome analysis of Parmales, the sister group of diatoms, reveals the evolutionary specialization of diatoms from phago-mixotrophs to photoautotrophs.</title>
        <authorList>
            <person name="Ban H."/>
            <person name="Sato S."/>
            <person name="Yoshikawa S."/>
            <person name="Yamada K."/>
            <person name="Nakamura Y."/>
            <person name="Ichinomiya M."/>
            <person name="Sato N."/>
            <person name="Blanc-Mathieu R."/>
            <person name="Endo H."/>
            <person name="Kuwata A."/>
            <person name="Ogata H."/>
        </authorList>
    </citation>
    <scope>NUCLEOTIDE SEQUENCE [LARGE SCALE GENOMIC DNA]</scope>
    <source>
        <strain evidence="4">NIES 3701</strain>
    </source>
</reference>
<sequence>MTAVTCSVCIEDIPKWDAVTTCAFGHQHCKGCTFNMIVKGLHADCPMCRCPMFTKAYYPSNTFASRKRLPDVSLDALHAHQAPHGAAAAAAGGSADTKRSKKGQVQRRSADLLAAARARYGADYAGFARFLLKRERNAARRRVNPAWGYGRRVGLLAAFTGVRSTVSVYIGPPS</sequence>
<organism evidence="3 4">
    <name type="scientific">Triparma strigata</name>
    <dbReference type="NCBI Taxonomy" id="1606541"/>
    <lineage>
        <taxon>Eukaryota</taxon>
        <taxon>Sar</taxon>
        <taxon>Stramenopiles</taxon>
        <taxon>Ochrophyta</taxon>
        <taxon>Bolidophyceae</taxon>
        <taxon>Parmales</taxon>
        <taxon>Triparmaceae</taxon>
        <taxon>Triparma</taxon>
    </lineage>
</organism>
<proteinExistence type="predicted"/>
<evidence type="ECO:0000313" key="3">
    <source>
        <dbReference type="EMBL" id="GMI00245.1"/>
    </source>
</evidence>
<evidence type="ECO:0000259" key="2">
    <source>
        <dbReference type="PROSITE" id="PS50089"/>
    </source>
</evidence>
<dbReference type="EMBL" id="BRXY01000567">
    <property type="protein sequence ID" value="GMI00245.1"/>
    <property type="molecule type" value="Genomic_DNA"/>
</dbReference>
<dbReference type="InterPro" id="IPR013083">
    <property type="entry name" value="Znf_RING/FYVE/PHD"/>
</dbReference>
<protein>
    <recommendedName>
        <fullName evidence="2">RING-type domain-containing protein</fullName>
    </recommendedName>
</protein>
<keyword evidence="1" id="KW-0479">Metal-binding</keyword>
<keyword evidence="4" id="KW-1185">Reference proteome</keyword>
<dbReference type="InterPro" id="IPR001841">
    <property type="entry name" value="Znf_RING"/>
</dbReference>
<dbReference type="PROSITE" id="PS50089">
    <property type="entry name" value="ZF_RING_2"/>
    <property type="match status" value="1"/>
</dbReference>
<feature type="domain" description="RING-type" evidence="2">
    <location>
        <begin position="6"/>
        <end position="49"/>
    </location>
</feature>
<accession>A0A9W7C0B1</accession>
<name>A0A9W7C0B1_9STRA</name>
<dbReference type="Gene3D" id="3.30.40.10">
    <property type="entry name" value="Zinc/RING finger domain, C3HC4 (zinc finger)"/>
    <property type="match status" value="1"/>
</dbReference>
<comment type="caution">
    <text evidence="3">The sequence shown here is derived from an EMBL/GenBank/DDBJ whole genome shotgun (WGS) entry which is preliminary data.</text>
</comment>
<dbReference type="Proteomes" id="UP001165085">
    <property type="component" value="Unassembled WGS sequence"/>
</dbReference>